<comment type="caution">
    <text evidence="1">The sequence shown here is derived from an EMBL/GenBank/DDBJ whole genome shotgun (WGS) entry which is preliminary data.</text>
</comment>
<reference evidence="1" key="2">
    <citation type="submission" date="2020-09" db="EMBL/GenBank/DDBJ databases">
        <authorList>
            <person name="Sun Q."/>
            <person name="Zhou Y."/>
        </authorList>
    </citation>
    <scope>NUCLEOTIDE SEQUENCE</scope>
    <source>
        <strain evidence="1">CGMCC 1.15360</strain>
    </source>
</reference>
<gene>
    <name evidence="1" type="ORF">GCM10010990_35010</name>
</gene>
<proteinExistence type="predicted"/>
<name>A0A916ZA56_9SPHN</name>
<accession>A0A916ZA56</accession>
<reference evidence="1" key="1">
    <citation type="journal article" date="2014" name="Int. J. Syst. Evol. Microbiol.">
        <title>Complete genome sequence of Corynebacterium casei LMG S-19264T (=DSM 44701T), isolated from a smear-ripened cheese.</title>
        <authorList>
            <consortium name="US DOE Joint Genome Institute (JGI-PGF)"/>
            <person name="Walter F."/>
            <person name="Albersmeier A."/>
            <person name="Kalinowski J."/>
            <person name="Ruckert C."/>
        </authorList>
    </citation>
    <scope>NUCLEOTIDE SEQUENCE</scope>
    <source>
        <strain evidence="1">CGMCC 1.15360</strain>
    </source>
</reference>
<evidence type="ECO:0000313" key="2">
    <source>
        <dbReference type="Proteomes" id="UP000612349"/>
    </source>
</evidence>
<organism evidence="1 2">
    <name type="scientific">Croceicoccus mobilis</name>
    <dbReference type="NCBI Taxonomy" id="1703339"/>
    <lineage>
        <taxon>Bacteria</taxon>
        <taxon>Pseudomonadati</taxon>
        <taxon>Pseudomonadota</taxon>
        <taxon>Alphaproteobacteria</taxon>
        <taxon>Sphingomonadales</taxon>
        <taxon>Erythrobacteraceae</taxon>
        <taxon>Croceicoccus</taxon>
    </lineage>
</organism>
<dbReference type="Proteomes" id="UP000612349">
    <property type="component" value="Unassembled WGS sequence"/>
</dbReference>
<protein>
    <submittedName>
        <fullName evidence="1">Uncharacterized protein</fullName>
    </submittedName>
</protein>
<dbReference type="EMBL" id="BMIP01000011">
    <property type="protein sequence ID" value="GGD82053.1"/>
    <property type="molecule type" value="Genomic_DNA"/>
</dbReference>
<dbReference type="AlphaFoldDB" id="A0A916ZA56"/>
<evidence type="ECO:0000313" key="1">
    <source>
        <dbReference type="EMBL" id="GGD82053.1"/>
    </source>
</evidence>
<sequence>MRVNGFIENDIHAFVWQTCDHAHLAEIMDTMSALEAAALIRLRRQNISHLHAQLHYRIDELLRLAEGRSPLAVTLSYQKLALTIIAAVGSADLLAEYVDIGRTWACYAWAAHMPREIIPRAVDAAELAIRHLGDTDSLDAVRAFTAPKFLPCVQTLDAITLS</sequence>
<keyword evidence="2" id="KW-1185">Reference proteome</keyword>